<organism evidence="1 2">
    <name type="scientific">Mesonia oceanica</name>
    <dbReference type="NCBI Taxonomy" id="2687242"/>
    <lineage>
        <taxon>Bacteria</taxon>
        <taxon>Pseudomonadati</taxon>
        <taxon>Bacteroidota</taxon>
        <taxon>Flavobacteriia</taxon>
        <taxon>Flavobacteriales</taxon>
        <taxon>Flavobacteriaceae</taxon>
        <taxon>Mesonia</taxon>
    </lineage>
</organism>
<keyword evidence="1" id="KW-0560">Oxidoreductase</keyword>
<evidence type="ECO:0000313" key="1">
    <source>
        <dbReference type="EMBL" id="VVV02445.1"/>
    </source>
</evidence>
<dbReference type="EC" id="1.1.1.100" evidence="1"/>
<comment type="caution">
    <text evidence="1">The sequence shown here is derived from an EMBL/GenBank/DDBJ whole genome shotgun (WGS) entry which is preliminary data.</text>
</comment>
<name>A0AC61YDS1_9FLAO</name>
<reference evidence="1" key="1">
    <citation type="submission" date="2019-09" db="EMBL/GenBank/DDBJ databases">
        <authorList>
            <person name="Rodrigo-Torres L."/>
            <person name="Arahal R. D."/>
            <person name="Lucena T."/>
        </authorList>
    </citation>
    <scope>NUCLEOTIDE SEQUENCE</scope>
    <source>
        <strain evidence="1">ISS653</strain>
    </source>
</reference>
<evidence type="ECO:0000313" key="2">
    <source>
        <dbReference type="Proteomes" id="UP000356253"/>
    </source>
</evidence>
<protein>
    <submittedName>
        <fullName evidence="1">3-oxoacyl-[acyl-carrier-protein] reductase FabG</fullName>
        <ecNumber evidence="1">1.1.1.100</ecNumber>
    </submittedName>
</protein>
<sequence>MNTKKVWFITGASKGLGLTLTKKLLNQGFNVAATSRSKKSLIQEVGEENENFLALEMDLTNNENVKKAIEAANAHFGKIDVVVNNAGYSQIGTLEELSADEVENNFKVNVFGSLNVIRNAAPYLRKQQSGHIFNISSIGGYTGNFAGFGIYCSTKFAVAGFTEALAEEMKPFGVHTTLVYPGYFRTNFLSEGSVQTPAYEIEDYKSAREMEQAHLDDINGNQPNDPEKAADVFISLSEQENPPVHFFMGEDAYHYANLKIETVKEAMAENKVLGTSTGFKN</sequence>
<keyword evidence="2" id="KW-1185">Reference proteome</keyword>
<gene>
    <name evidence="1" type="primary">fabG_15</name>
    <name evidence="1" type="ORF">FVB9532_03744</name>
</gene>
<accession>A0AC61YDS1</accession>
<dbReference type="EMBL" id="CABVMM010000021">
    <property type="protein sequence ID" value="VVV02445.1"/>
    <property type="molecule type" value="Genomic_DNA"/>
</dbReference>
<dbReference type="Proteomes" id="UP000356253">
    <property type="component" value="Unassembled WGS sequence"/>
</dbReference>
<proteinExistence type="predicted"/>